<dbReference type="Proteomes" id="UP000005408">
    <property type="component" value="Unassembled WGS sequence"/>
</dbReference>
<feature type="domain" description="SRCR" evidence="6">
    <location>
        <begin position="364"/>
        <end position="406"/>
    </location>
</feature>
<feature type="disulfide bond" evidence="5">
    <location>
        <begin position="135"/>
        <end position="145"/>
    </location>
</feature>
<evidence type="ECO:0000313" key="7">
    <source>
        <dbReference type="EnsemblMetazoa" id="G19096.1:cds"/>
    </source>
</evidence>
<feature type="domain" description="SRCR" evidence="6">
    <location>
        <begin position="67"/>
        <end position="166"/>
    </location>
</feature>
<keyword evidence="2" id="KW-0677">Repeat</keyword>
<proteinExistence type="predicted"/>
<dbReference type="FunFam" id="3.10.250.10:FF:000006">
    <property type="entry name" value="neurotrypsin isoform X2"/>
    <property type="match status" value="1"/>
</dbReference>
<evidence type="ECO:0000259" key="6">
    <source>
        <dbReference type="PROSITE" id="PS50287"/>
    </source>
</evidence>
<protein>
    <recommendedName>
        <fullName evidence="6">SRCR domain-containing protein</fullName>
    </recommendedName>
</protein>
<dbReference type="PRINTS" id="PR00258">
    <property type="entry name" value="SPERACTRCPTR"/>
</dbReference>
<accession>A0A8W8JL63</accession>
<dbReference type="PANTHER" id="PTHR48071:SF18">
    <property type="entry name" value="DELETED IN MALIGNANT BRAIN TUMORS 1 PROTEIN-RELATED"/>
    <property type="match status" value="1"/>
</dbReference>
<evidence type="ECO:0000256" key="4">
    <source>
        <dbReference type="ARBA" id="ARBA00023180"/>
    </source>
</evidence>
<dbReference type="InterPro" id="IPR001190">
    <property type="entry name" value="SRCR"/>
</dbReference>
<dbReference type="Pfam" id="PF00530">
    <property type="entry name" value="SRCR"/>
    <property type="match status" value="2"/>
</dbReference>
<evidence type="ECO:0000256" key="2">
    <source>
        <dbReference type="ARBA" id="ARBA00022737"/>
    </source>
</evidence>
<dbReference type="AlphaFoldDB" id="A0A8W8JL63"/>
<dbReference type="PROSITE" id="PS50287">
    <property type="entry name" value="SRCR_2"/>
    <property type="match status" value="2"/>
</dbReference>
<keyword evidence="3 5" id="KW-1015">Disulfide bond</keyword>
<comment type="caution">
    <text evidence="5">Lacks conserved residue(s) required for the propagation of feature annotation.</text>
</comment>
<dbReference type="SUPFAM" id="SSF56487">
    <property type="entry name" value="SRCR-like"/>
    <property type="match status" value="2"/>
</dbReference>
<keyword evidence="8" id="KW-1185">Reference proteome</keyword>
<sequence length="421" mass="46498">MHTLLESRRVGSIIRCASLCDNRCHCFNFNSLSGICRLYSSCDLSDATTSEAGWTYFTELTPQPEGIRLADGGHSGEGRVEVFYNNTWGTVCSDQWDENDAQVVCRMLGYSGTSMAAIGVFEMGSGPIWMNDVQCEGHETSLANCSFTGYGVHNCDHEKDAALICQPLVHSFLLNSNDSHSGLGNDNQDHVSRRIDNLQVQIQLQNKTLESQSALIQQLLNYSRQSPSTKALSSSNLRLTHSLASFGPEYQHKLLTLTNDLQEVQTKLSAIQGTESNEQQQVSTLRNQYSTLSSKITALTQDVSSAKNSVESLQTVVSQNQQFSTSHISTLSSRYSSLSTLLHETESRVTTLEHNLESELITSIRLTSGDHSGEGRLEVKYQGSWGTVCDDSFADQSAKVVCRQLGYQTCSELTMLYNFSK</sequence>
<dbReference type="PANTHER" id="PTHR48071">
    <property type="entry name" value="SRCR DOMAIN-CONTAINING PROTEIN"/>
    <property type="match status" value="1"/>
</dbReference>
<dbReference type="SMART" id="SM00202">
    <property type="entry name" value="SR"/>
    <property type="match status" value="2"/>
</dbReference>
<evidence type="ECO:0000256" key="5">
    <source>
        <dbReference type="PROSITE-ProRule" id="PRU00196"/>
    </source>
</evidence>
<dbReference type="Gene3D" id="1.20.5.340">
    <property type="match status" value="1"/>
</dbReference>
<evidence type="ECO:0000313" key="8">
    <source>
        <dbReference type="Proteomes" id="UP000005408"/>
    </source>
</evidence>
<dbReference type="EnsemblMetazoa" id="G19096.1">
    <property type="protein sequence ID" value="G19096.1:cds"/>
    <property type="gene ID" value="G19096"/>
</dbReference>
<evidence type="ECO:0000256" key="3">
    <source>
        <dbReference type="ARBA" id="ARBA00023157"/>
    </source>
</evidence>
<dbReference type="InterPro" id="IPR036772">
    <property type="entry name" value="SRCR-like_dom_sf"/>
</dbReference>
<dbReference type="PROSITE" id="PS00420">
    <property type="entry name" value="SRCR_1"/>
    <property type="match status" value="2"/>
</dbReference>
<keyword evidence="1" id="KW-0732">Signal</keyword>
<organism evidence="7 8">
    <name type="scientific">Magallana gigas</name>
    <name type="common">Pacific oyster</name>
    <name type="synonym">Crassostrea gigas</name>
    <dbReference type="NCBI Taxonomy" id="29159"/>
    <lineage>
        <taxon>Eukaryota</taxon>
        <taxon>Metazoa</taxon>
        <taxon>Spiralia</taxon>
        <taxon>Lophotrochozoa</taxon>
        <taxon>Mollusca</taxon>
        <taxon>Bivalvia</taxon>
        <taxon>Autobranchia</taxon>
        <taxon>Pteriomorphia</taxon>
        <taxon>Ostreida</taxon>
        <taxon>Ostreoidea</taxon>
        <taxon>Ostreidae</taxon>
        <taxon>Magallana</taxon>
    </lineage>
</organism>
<dbReference type="GO" id="GO:0016020">
    <property type="term" value="C:membrane"/>
    <property type="evidence" value="ECO:0007669"/>
    <property type="project" value="InterPro"/>
</dbReference>
<name>A0A8W8JL63_MAGGI</name>
<dbReference type="Gene3D" id="3.10.250.10">
    <property type="entry name" value="SRCR-like domain"/>
    <property type="match status" value="2"/>
</dbReference>
<evidence type="ECO:0000256" key="1">
    <source>
        <dbReference type="ARBA" id="ARBA00022729"/>
    </source>
</evidence>
<keyword evidence="4" id="KW-0325">Glycoprotein</keyword>
<reference evidence="7" key="1">
    <citation type="submission" date="2022-08" db="UniProtKB">
        <authorList>
            <consortium name="EnsemblMetazoa"/>
        </authorList>
    </citation>
    <scope>IDENTIFICATION</scope>
    <source>
        <strain evidence="7">05x7-T-G4-1.051#20</strain>
    </source>
</reference>